<evidence type="ECO:0000256" key="1">
    <source>
        <dbReference type="SAM" id="MobiDB-lite"/>
    </source>
</evidence>
<dbReference type="AlphaFoldDB" id="X1TTA5"/>
<feature type="region of interest" description="Disordered" evidence="1">
    <location>
        <begin position="1"/>
        <end position="24"/>
    </location>
</feature>
<name>X1TTA5_9ZZZZ</name>
<gene>
    <name evidence="2" type="ORF">S12H4_31022</name>
</gene>
<feature type="non-terminal residue" evidence="2">
    <location>
        <position position="43"/>
    </location>
</feature>
<evidence type="ECO:0000313" key="2">
    <source>
        <dbReference type="EMBL" id="GAI94611.1"/>
    </source>
</evidence>
<protein>
    <submittedName>
        <fullName evidence="2">Uncharacterized protein</fullName>
    </submittedName>
</protein>
<proteinExistence type="predicted"/>
<accession>X1TTA5</accession>
<reference evidence="2" key="1">
    <citation type="journal article" date="2014" name="Front. Microbiol.">
        <title>High frequency of phylogenetically diverse reductive dehalogenase-homologous genes in deep subseafloor sedimentary metagenomes.</title>
        <authorList>
            <person name="Kawai M."/>
            <person name="Futagami T."/>
            <person name="Toyoda A."/>
            <person name="Takaki Y."/>
            <person name="Nishi S."/>
            <person name="Hori S."/>
            <person name="Arai W."/>
            <person name="Tsubouchi T."/>
            <person name="Morono Y."/>
            <person name="Uchiyama I."/>
            <person name="Ito T."/>
            <person name="Fujiyama A."/>
            <person name="Inagaki F."/>
            <person name="Takami H."/>
        </authorList>
    </citation>
    <scope>NUCLEOTIDE SEQUENCE</scope>
    <source>
        <strain evidence="2">Expedition CK06-06</strain>
    </source>
</reference>
<comment type="caution">
    <text evidence="2">The sequence shown here is derived from an EMBL/GenBank/DDBJ whole genome shotgun (WGS) entry which is preliminary data.</text>
</comment>
<organism evidence="2">
    <name type="scientific">marine sediment metagenome</name>
    <dbReference type="NCBI Taxonomy" id="412755"/>
    <lineage>
        <taxon>unclassified sequences</taxon>
        <taxon>metagenomes</taxon>
        <taxon>ecological metagenomes</taxon>
    </lineage>
</organism>
<sequence length="43" mass="4573">MKKPPDNEVPTVSGPGSPEKARSQEVLPKIKGFKIIKKIGEGG</sequence>
<dbReference type="EMBL" id="BARW01018068">
    <property type="protein sequence ID" value="GAI94611.1"/>
    <property type="molecule type" value="Genomic_DNA"/>
</dbReference>